<reference evidence="2 3" key="1">
    <citation type="journal article" date="2020" name="ISME J.">
        <title>Uncovering the hidden diversity of litter-decomposition mechanisms in mushroom-forming fungi.</title>
        <authorList>
            <person name="Floudas D."/>
            <person name="Bentzer J."/>
            <person name="Ahren D."/>
            <person name="Johansson T."/>
            <person name="Persson P."/>
            <person name="Tunlid A."/>
        </authorList>
    </citation>
    <scope>NUCLEOTIDE SEQUENCE [LARGE SCALE GENOMIC DNA]</scope>
    <source>
        <strain evidence="2 3">CBS 291.85</strain>
    </source>
</reference>
<dbReference type="Proteomes" id="UP000559256">
    <property type="component" value="Unassembled WGS sequence"/>
</dbReference>
<evidence type="ECO:0000256" key="1">
    <source>
        <dbReference type="SAM" id="Phobius"/>
    </source>
</evidence>
<accession>A0A8H5LJV4</accession>
<evidence type="ECO:0000313" key="2">
    <source>
        <dbReference type="EMBL" id="KAF5360021.1"/>
    </source>
</evidence>
<feature type="transmembrane region" description="Helical" evidence="1">
    <location>
        <begin position="36"/>
        <end position="57"/>
    </location>
</feature>
<keyword evidence="1" id="KW-1133">Transmembrane helix</keyword>
<sequence>MSASSSDSPLNEIPPALQGVIELALSAFVKQNLNEIYLIIAASLWLGVSFSLFMALLYSSNAESRRTPLFWFSVLAVGFGTIPSVLFMKLLASTRMILRIVKTLTTERDTKQVTSFAKALEITAEFIKPYLFALTFFSYFSSICVDSILLLRIMAVFPPSRMSRKQVATVFGPLLTLKVARITTVIVLVVHYIRHSKNVALSDTTELYTNVTQLPEPKIAWSLQLIDNGICSFSFLYQLHKIQSFPLWLNKDTSLLRRLRTLFLIAISNFVFPVIFVIIQLILMTRALSYLAVGCLNISGVNIEVIGVLFATIWSAQLRETGGGVAIYAGGEISHETMTHDIQFRSTTIRSTRTDLESGLHQQTSTLGTIATDLGSSDVGTPATKEQIDSSSELYGKESAVVVVNTM</sequence>
<evidence type="ECO:0008006" key="4">
    <source>
        <dbReference type="Google" id="ProtNLM"/>
    </source>
</evidence>
<dbReference type="OrthoDB" id="2548432at2759"/>
<proteinExistence type="predicted"/>
<feature type="transmembrane region" description="Helical" evidence="1">
    <location>
        <begin position="130"/>
        <end position="155"/>
    </location>
</feature>
<feature type="transmembrane region" description="Helical" evidence="1">
    <location>
        <begin position="167"/>
        <end position="193"/>
    </location>
</feature>
<feature type="transmembrane region" description="Helical" evidence="1">
    <location>
        <begin position="289"/>
        <end position="314"/>
    </location>
</feature>
<dbReference type="AlphaFoldDB" id="A0A8H5LJV4"/>
<protein>
    <recommendedName>
        <fullName evidence="4">Transmembrane protein</fullName>
    </recommendedName>
</protein>
<keyword evidence="1" id="KW-0812">Transmembrane</keyword>
<name>A0A8H5LJV4_9AGAR</name>
<organism evidence="2 3">
    <name type="scientific">Tetrapyrgos nigripes</name>
    <dbReference type="NCBI Taxonomy" id="182062"/>
    <lineage>
        <taxon>Eukaryota</taxon>
        <taxon>Fungi</taxon>
        <taxon>Dikarya</taxon>
        <taxon>Basidiomycota</taxon>
        <taxon>Agaricomycotina</taxon>
        <taxon>Agaricomycetes</taxon>
        <taxon>Agaricomycetidae</taxon>
        <taxon>Agaricales</taxon>
        <taxon>Marasmiineae</taxon>
        <taxon>Marasmiaceae</taxon>
        <taxon>Tetrapyrgos</taxon>
    </lineage>
</organism>
<keyword evidence="1" id="KW-0472">Membrane</keyword>
<comment type="caution">
    <text evidence="2">The sequence shown here is derived from an EMBL/GenBank/DDBJ whole genome shotgun (WGS) entry which is preliminary data.</text>
</comment>
<dbReference type="EMBL" id="JAACJM010000045">
    <property type="protein sequence ID" value="KAF5360021.1"/>
    <property type="molecule type" value="Genomic_DNA"/>
</dbReference>
<keyword evidence="3" id="KW-1185">Reference proteome</keyword>
<feature type="transmembrane region" description="Helical" evidence="1">
    <location>
        <begin position="261"/>
        <end position="283"/>
    </location>
</feature>
<feature type="transmembrane region" description="Helical" evidence="1">
    <location>
        <begin position="69"/>
        <end position="92"/>
    </location>
</feature>
<evidence type="ECO:0000313" key="3">
    <source>
        <dbReference type="Proteomes" id="UP000559256"/>
    </source>
</evidence>
<gene>
    <name evidence="2" type="ORF">D9758_007565</name>
</gene>